<feature type="non-terminal residue" evidence="1">
    <location>
        <position position="1"/>
    </location>
</feature>
<name>A0A0B5GDV8_9VIRU</name>
<organism evidence="1">
    <name type="scientific">Blue king crab herpesvirus 1</name>
    <dbReference type="NCBI Taxonomy" id="1604019"/>
    <lineage>
        <taxon>Viruses</taxon>
        <taxon>Duplodnaviria</taxon>
        <taxon>Heunggongvirae</taxon>
        <taxon>Peploviricota</taxon>
        <taxon>Herviviricetes</taxon>
        <taxon>Herpesvirales</taxon>
        <taxon>Alloherpesviridae</taxon>
    </lineage>
</organism>
<sequence>YGDTSVMYFHPPAEMNQQDVNDTIREDVSAEAVNLYTKGKTREEGETVNSFLRDLNDRLYEFMAERMVYVDQKGKQTPLSRCRETKHFFLTDDGSGVLRVYLKDLFDNSMICKLAYENTATVTIHVAKKMYLCLVHELEDGEIVDTKEKLRGVQAIKNNAAGATKDFNTDMVYACFRGWAIVYNKEVEQLKGLYSYKSWGSVNREGDEIMHFSEKPEFDEWHACTNYEKMVCEWCRVENVTTEPCTESAEYVIHRLVLRDSKSK</sequence>
<dbReference type="InterPro" id="IPR043502">
    <property type="entry name" value="DNA/RNA_pol_sf"/>
</dbReference>
<evidence type="ECO:0000313" key="1">
    <source>
        <dbReference type="EMBL" id="AJF21973.1"/>
    </source>
</evidence>
<dbReference type="EMBL" id="KP323406">
    <property type="protein sequence ID" value="AJF21973.1"/>
    <property type="molecule type" value="Genomic_DNA"/>
</dbReference>
<protein>
    <submittedName>
        <fullName evidence="1">DNA dependent DNA polymerase</fullName>
    </submittedName>
</protein>
<reference evidence="1" key="1">
    <citation type="journal article" date="2015" name="J. Invertebr. Pathol.">
        <title>A herpes-like virus in king crabs: Characterization and transmission under laboratory conditions.</title>
        <authorList>
            <person name="Ryazanova T."/>
            <person name="Eliseikina M."/>
            <person name="Kalabekov I."/>
            <person name="Odintsova N."/>
        </authorList>
    </citation>
    <scope>NUCLEOTIDE SEQUENCE</scope>
    <source>
        <strain evidence="1">PaPlHLV01</strain>
    </source>
</reference>
<proteinExistence type="predicted"/>
<dbReference type="SUPFAM" id="SSF56672">
    <property type="entry name" value="DNA/RNA polymerases"/>
    <property type="match status" value="1"/>
</dbReference>
<accession>A0A0B5GDV8</accession>
<feature type="non-terminal residue" evidence="1">
    <location>
        <position position="264"/>
    </location>
</feature>